<name>W9QG33_9ROSA</name>
<sequence>MQNQKLQDDHRDQRKAIPRGRGVAGGANSWMMCRRKGVHRCLKDGSSGRRAAMGWSRLAGRAVLCLKGAMGQMAGDF</sequence>
<dbReference type="EMBL" id="KE343588">
    <property type="protein sequence ID" value="EXB36703.1"/>
    <property type="molecule type" value="Genomic_DNA"/>
</dbReference>
<organism evidence="2 3">
    <name type="scientific">Morus notabilis</name>
    <dbReference type="NCBI Taxonomy" id="981085"/>
    <lineage>
        <taxon>Eukaryota</taxon>
        <taxon>Viridiplantae</taxon>
        <taxon>Streptophyta</taxon>
        <taxon>Embryophyta</taxon>
        <taxon>Tracheophyta</taxon>
        <taxon>Spermatophyta</taxon>
        <taxon>Magnoliopsida</taxon>
        <taxon>eudicotyledons</taxon>
        <taxon>Gunneridae</taxon>
        <taxon>Pentapetalae</taxon>
        <taxon>rosids</taxon>
        <taxon>fabids</taxon>
        <taxon>Rosales</taxon>
        <taxon>Moraceae</taxon>
        <taxon>Moreae</taxon>
        <taxon>Morus</taxon>
    </lineage>
</organism>
<feature type="compositionally biased region" description="Basic and acidic residues" evidence="1">
    <location>
        <begin position="1"/>
        <end position="15"/>
    </location>
</feature>
<feature type="region of interest" description="Disordered" evidence="1">
    <location>
        <begin position="1"/>
        <end position="28"/>
    </location>
</feature>
<dbReference type="Proteomes" id="UP000030645">
    <property type="component" value="Unassembled WGS sequence"/>
</dbReference>
<evidence type="ECO:0000313" key="3">
    <source>
        <dbReference type="Proteomes" id="UP000030645"/>
    </source>
</evidence>
<keyword evidence="3" id="KW-1185">Reference proteome</keyword>
<dbReference type="AlphaFoldDB" id="W9QG33"/>
<reference evidence="3" key="1">
    <citation type="submission" date="2013-01" db="EMBL/GenBank/DDBJ databases">
        <title>Draft Genome Sequence of a Mulberry Tree, Morus notabilis C.K. Schneid.</title>
        <authorList>
            <person name="He N."/>
            <person name="Zhao S."/>
        </authorList>
    </citation>
    <scope>NUCLEOTIDE SEQUENCE</scope>
</reference>
<gene>
    <name evidence="2" type="ORF">L484_016954</name>
</gene>
<proteinExistence type="predicted"/>
<protein>
    <submittedName>
        <fullName evidence="2">Uncharacterized protein</fullName>
    </submittedName>
</protein>
<evidence type="ECO:0000256" key="1">
    <source>
        <dbReference type="SAM" id="MobiDB-lite"/>
    </source>
</evidence>
<evidence type="ECO:0000313" key="2">
    <source>
        <dbReference type="EMBL" id="EXB36703.1"/>
    </source>
</evidence>
<accession>W9QG33</accession>